<comment type="caution">
    <text evidence="1">The sequence shown here is derived from an EMBL/GenBank/DDBJ whole genome shotgun (WGS) entry which is preliminary data.</text>
</comment>
<dbReference type="EMBL" id="JACVVK020000160">
    <property type="protein sequence ID" value="KAK7487778.1"/>
    <property type="molecule type" value="Genomic_DNA"/>
</dbReference>
<evidence type="ECO:0000313" key="1">
    <source>
        <dbReference type="EMBL" id="KAK7487778.1"/>
    </source>
</evidence>
<gene>
    <name evidence="1" type="ORF">BaRGS_00021045</name>
</gene>
<dbReference type="Proteomes" id="UP001519460">
    <property type="component" value="Unassembled WGS sequence"/>
</dbReference>
<proteinExistence type="predicted"/>
<protein>
    <submittedName>
        <fullName evidence="1">Uncharacterized protein</fullName>
    </submittedName>
</protein>
<accession>A0ABD0KKN3</accession>
<keyword evidence="2" id="KW-1185">Reference proteome</keyword>
<reference evidence="1 2" key="1">
    <citation type="journal article" date="2023" name="Sci. Data">
        <title>Genome assembly of the Korean intertidal mud-creeper Batillaria attramentaria.</title>
        <authorList>
            <person name="Patra A.K."/>
            <person name="Ho P.T."/>
            <person name="Jun S."/>
            <person name="Lee S.J."/>
            <person name="Kim Y."/>
            <person name="Won Y.J."/>
        </authorList>
    </citation>
    <scope>NUCLEOTIDE SEQUENCE [LARGE SCALE GENOMIC DNA]</scope>
    <source>
        <strain evidence="1">Wonlab-2016</strain>
    </source>
</reference>
<evidence type="ECO:0000313" key="2">
    <source>
        <dbReference type="Proteomes" id="UP001519460"/>
    </source>
</evidence>
<name>A0ABD0KKN3_9CAEN</name>
<organism evidence="1 2">
    <name type="scientific">Batillaria attramentaria</name>
    <dbReference type="NCBI Taxonomy" id="370345"/>
    <lineage>
        <taxon>Eukaryota</taxon>
        <taxon>Metazoa</taxon>
        <taxon>Spiralia</taxon>
        <taxon>Lophotrochozoa</taxon>
        <taxon>Mollusca</taxon>
        <taxon>Gastropoda</taxon>
        <taxon>Caenogastropoda</taxon>
        <taxon>Sorbeoconcha</taxon>
        <taxon>Cerithioidea</taxon>
        <taxon>Batillariidae</taxon>
        <taxon>Batillaria</taxon>
    </lineage>
</organism>
<dbReference type="AlphaFoldDB" id="A0ABD0KKN3"/>
<sequence length="115" mass="13604">MSRPRGEHGTSEKRLVLMGWRGKGRGYRERERERERGDDFQTAQIHWKPRQLSASTQSMKVLFIQNCVCSKPPRSVTETHLSWGKKFFPPTETPRMGIQKIHDFKYDNMWCHSPN</sequence>